<keyword evidence="4" id="KW-0808">Transferase</keyword>
<evidence type="ECO:0000256" key="1">
    <source>
        <dbReference type="ARBA" id="ARBA00005369"/>
    </source>
</evidence>
<proteinExistence type="inferred from homology"/>
<name>A0A1H6FES6_9GAMM</name>
<keyword evidence="5" id="KW-1185">Reference proteome</keyword>
<dbReference type="GO" id="GO:0032259">
    <property type="term" value="P:methylation"/>
    <property type="evidence" value="ECO:0007669"/>
    <property type="project" value="UniProtKB-KW"/>
</dbReference>
<protein>
    <recommendedName>
        <fullName evidence="2">Protein-L-isoaspartate O-methyltransferase</fullName>
    </recommendedName>
    <alternativeName>
        <fullName evidence="3">Protein L-isoaspartyl methyltransferase</fullName>
    </alternativeName>
</protein>
<dbReference type="GO" id="GO:0005737">
    <property type="term" value="C:cytoplasm"/>
    <property type="evidence" value="ECO:0007669"/>
    <property type="project" value="TreeGrafter"/>
</dbReference>
<dbReference type="PANTHER" id="PTHR11579">
    <property type="entry name" value="PROTEIN-L-ISOASPARTATE O-METHYLTRANSFERASE"/>
    <property type="match status" value="1"/>
</dbReference>
<evidence type="ECO:0000313" key="4">
    <source>
        <dbReference type="EMBL" id="SEH07535.1"/>
    </source>
</evidence>
<dbReference type="OrthoDB" id="9810066at2"/>
<dbReference type="RefSeq" id="WP_103921178.1">
    <property type="nucleotide sequence ID" value="NZ_FMSV02000533.1"/>
</dbReference>
<sequence length="217" mass="24564">MDIEQARFNMIEQQIRPWEVLEPTVLEAMSSIPREVFVPENFKQLAFSDTQIPLGHDEVMLEPRIIGRLLQALNISQNDDILEIGTGSAWLTALLAKLGHHVWSIDREISFTRQAESKLNQLCIENVTLETADIFDNYQSQTQYDVIVVTGSIPLSTSLFQELLKINGRLFVVTGSTPLMEAQCITRTSAETWTTENLFETHIPMLKGAPEPEAFVF</sequence>
<comment type="similarity">
    <text evidence="1">Belongs to the methyltransferase superfamily. L-isoaspartyl/D-aspartyl protein methyltransferase family.</text>
</comment>
<dbReference type="InterPro" id="IPR000682">
    <property type="entry name" value="PCMT"/>
</dbReference>
<dbReference type="GO" id="GO:0004719">
    <property type="term" value="F:protein-L-isoaspartate (D-aspartate) O-methyltransferase activity"/>
    <property type="evidence" value="ECO:0007669"/>
    <property type="project" value="InterPro"/>
</dbReference>
<dbReference type="Proteomes" id="UP000236724">
    <property type="component" value="Unassembled WGS sequence"/>
</dbReference>
<dbReference type="PANTHER" id="PTHR11579:SF18">
    <property type="entry name" value="PROTEIN-L-ISOASPARTATE O-METHYLTRANSFERASE"/>
    <property type="match status" value="1"/>
</dbReference>
<dbReference type="InterPro" id="IPR029063">
    <property type="entry name" value="SAM-dependent_MTases_sf"/>
</dbReference>
<evidence type="ECO:0000313" key="5">
    <source>
        <dbReference type="Proteomes" id="UP000236724"/>
    </source>
</evidence>
<keyword evidence="4" id="KW-0489">Methyltransferase</keyword>
<dbReference type="Pfam" id="PF01135">
    <property type="entry name" value="PCMT"/>
    <property type="match status" value="1"/>
</dbReference>
<dbReference type="CDD" id="cd02440">
    <property type="entry name" value="AdoMet_MTases"/>
    <property type="match status" value="1"/>
</dbReference>
<reference evidence="4 5" key="1">
    <citation type="submission" date="2016-10" db="EMBL/GenBank/DDBJ databases">
        <authorList>
            <person name="de Groot N.N."/>
        </authorList>
    </citation>
    <scope>NUCLEOTIDE SEQUENCE [LARGE SCALE GENOMIC DNA]</scope>
    <source>
        <strain evidence="4">MBHS1</strain>
    </source>
</reference>
<accession>A0A1H6FES6</accession>
<evidence type="ECO:0000256" key="2">
    <source>
        <dbReference type="ARBA" id="ARBA00013346"/>
    </source>
</evidence>
<evidence type="ECO:0000256" key="3">
    <source>
        <dbReference type="ARBA" id="ARBA00030757"/>
    </source>
</evidence>
<gene>
    <name evidence="4" type="primary">pcm_2</name>
    <name evidence="4" type="ORF">MBHS_03411</name>
</gene>
<organism evidence="4 5">
    <name type="scientific">Candidatus Venteria ishoeyi</name>
    <dbReference type="NCBI Taxonomy" id="1899563"/>
    <lineage>
        <taxon>Bacteria</taxon>
        <taxon>Pseudomonadati</taxon>
        <taxon>Pseudomonadota</taxon>
        <taxon>Gammaproteobacteria</taxon>
        <taxon>Thiotrichales</taxon>
        <taxon>Thiotrichaceae</taxon>
        <taxon>Venteria</taxon>
    </lineage>
</organism>
<dbReference type="AlphaFoldDB" id="A0A1H6FES6"/>
<dbReference type="EMBL" id="FMSV02000533">
    <property type="protein sequence ID" value="SEH07535.1"/>
    <property type="molecule type" value="Genomic_DNA"/>
</dbReference>
<dbReference type="SUPFAM" id="SSF53335">
    <property type="entry name" value="S-adenosyl-L-methionine-dependent methyltransferases"/>
    <property type="match status" value="1"/>
</dbReference>
<dbReference type="Gene3D" id="3.40.50.150">
    <property type="entry name" value="Vaccinia Virus protein VP39"/>
    <property type="match status" value="1"/>
</dbReference>